<dbReference type="PANTHER" id="PTHR11036:SF79">
    <property type="entry name" value="SEMAPHORIN 5C, ISOFORM A"/>
    <property type="match status" value="1"/>
</dbReference>
<dbReference type="PROSITE" id="PS51004">
    <property type="entry name" value="SEMA"/>
    <property type="match status" value="1"/>
</dbReference>
<dbReference type="EMBL" id="JAJSOF020000001">
    <property type="protein sequence ID" value="KAJ4451279.1"/>
    <property type="molecule type" value="Genomic_DNA"/>
</dbReference>
<evidence type="ECO:0000256" key="5">
    <source>
        <dbReference type="ARBA" id="ARBA00022902"/>
    </source>
</evidence>
<sequence length="1316" mass="146258">MCRNYFLTGPDAHYVSVVCRDTLYRLSLRELTELQKASWLAPPEKAELCQNKGQTEEHCHNFIKVLLTTGKRIFTCGTNAFSPQCSWREIENVSSVLEWVKGVARCPYSPQANVTALLTRSGQYFAGSPLDFSGTDLAISRTSTEISGSTIRTKQFDSKWLNEPQFVGSFETSNFVYFLFRESAVEYINCGKCAVSSTQKFLVQQHITTSKHQANKQLNSKQRQLFLTQPTTSNVRSEFNIDLCRSLISADIPLYKLKNKVFREFLEKYTQHTIPDESTLRKTYAPSIYDETIQKIRDEIKDSSIWVSIDETPDKEAPSRVNVLKEMYPEIPLPPKPILTRWGTWLEAVEYYAEHIDSINNVLLALDSEDAVSIDTAKTVTCDISVKNDLAHIQHTFSCIIKTLKSLQNRHLSLSESFEIINSTVEQLNRGRGKVADAVRAKVDTVLSKNPGYEELQKVVAVMSGESTVKINLDLSPADIVKLNYVQLLLVTSNALLIIYSRIARVCKNDSGGQFMLKDNWTTFVKARLNCSIPGEYPFYFDEIQGMAYVESEDMVYATFTTPSNSIPGSAICAFNMSSITAAFSGPFKHQEHPGSAWERHVSPHKRHFECQSTPSQSHSHQLLDSNRYQLMDSAVQPATLHPLYTGRLETLTHIAIHVLPTKLHRAVHMMYVATTDGLVKKISVLPRTQETCVVEIWKPYAGDTPVPIKALHYLKDTDSVYIGTEESVMRVPAQHCSRLHSRVACQNAMDPYCGWNELKEQCTPAPNHDPLSGYWKQSVTQCPVLTNPVDGGWSSWSSWFPCAHQTDTGSSSSISSPSPGEDQCRCRTRQCNNPPPQNGGSPCSGIAVAVTNCTVHGGWTAWSSWSACSQSCGLAVKTQRRVCGNPAPAHGGRVCVGQDRNEIYCTSNPPCPAMTPPPRDGQWGSWGPWDECSAPCGGGYRIRRRRCDNPAPQDGAGYTERRFRFSCRAPVADPALIKVAQAKEEERFCHNDGNCLRTGRGEMDDVWSEWSNWSPCSVECGGGNQHRTRTCEGRAEECEGPSRMSRICNSHACKGEWGCWTDWSGCSVTCGQGVRRRTRHCLSLNNNGIMDSGCEGTAVGEEPCEVISCESLLGWEPWTVWSLCDNNAEQHRRRKCLATNPGPQLCQGHDRETRMCVFPDANDLNPLEIHSGPDSGGSGAVSLGIALGSCVAAFIVGLFLMFVLCYLYFRRRRPRIPGSPHYITSKQNPYVTVPLKEVGSHHTKRAPSFSSSASSSNGSTPGSHKASNGGSGISIGTPKLFAKPLVEYETATIKRNSHSLANGHMRTDLDQDKFF</sequence>
<feature type="region of interest" description="Disordered" evidence="11">
    <location>
        <begin position="1243"/>
        <end position="1272"/>
    </location>
</feature>
<dbReference type="Gene3D" id="2.130.10.10">
    <property type="entry name" value="YVTN repeat-like/Quinoprotein amine dehydrogenase"/>
    <property type="match status" value="2"/>
</dbReference>
<evidence type="ECO:0000256" key="1">
    <source>
        <dbReference type="ARBA" id="ARBA00004167"/>
    </source>
</evidence>
<dbReference type="InterPro" id="IPR015943">
    <property type="entry name" value="WD40/YVTN_repeat-like_dom_sf"/>
</dbReference>
<reference evidence="14 15" key="1">
    <citation type="journal article" date="2022" name="Allergy">
        <title>Genome assembly and annotation of Periplaneta americana reveal a comprehensive cockroach allergen profile.</title>
        <authorList>
            <person name="Wang L."/>
            <person name="Xiong Q."/>
            <person name="Saelim N."/>
            <person name="Wang L."/>
            <person name="Nong W."/>
            <person name="Wan A.T."/>
            <person name="Shi M."/>
            <person name="Liu X."/>
            <person name="Cao Q."/>
            <person name="Hui J.H.L."/>
            <person name="Sookrung N."/>
            <person name="Leung T.F."/>
            <person name="Tungtrongchitr A."/>
            <person name="Tsui S.K.W."/>
        </authorList>
    </citation>
    <scope>NUCLEOTIDE SEQUENCE [LARGE SCALE GENOMIC DNA]</scope>
    <source>
        <strain evidence="14">PWHHKU_190912</strain>
    </source>
</reference>
<dbReference type="InterPro" id="IPR000884">
    <property type="entry name" value="TSP1_rpt"/>
</dbReference>
<comment type="subcellular location">
    <subcellularLocation>
        <location evidence="1">Membrane</location>
        <topology evidence="1">Single-pass membrane protein</topology>
    </subcellularLocation>
</comment>
<dbReference type="InterPro" id="IPR036383">
    <property type="entry name" value="TSP1_rpt_sf"/>
</dbReference>
<dbReference type="PRINTS" id="PR01705">
    <property type="entry name" value="TSP1REPEAT"/>
</dbReference>
<dbReference type="InterPro" id="IPR057563">
    <property type="entry name" value="Sema5A/B-like_TSP-1"/>
</dbReference>
<dbReference type="Pfam" id="PF01437">
    <property type="entry name" value="PSI"/>
    <property type="match status" value="1"/>
</dbReference>
<proteinExistence type="predicted"/>
<evidence type="ECO:0000259" key="13">
    <source>
        <dbReference type="PROSITE" id="PS51004"/>
    </source>
</evidence>
<comment type="caution">
    <text evidence="14">The sequence shown here is derived from an EMBL/GenBank/DDBJ whole genome shotgun (WGS) entry which is preliminary data.</text>
</comment>
<evidence type="ECO:0000313" key="15">
    <source>
        <dbReference type="Proteomes" id="UP001148838"/>
    </source>
</evidence>
<dbReference type="PROSITE" id="PS50092">
    <property type="entry name" value="TSP1"/>
    <property type="match status" value="6"/>
</dbReference>
<evidence type="ECO:0000256" key="6">
    <source>
        <dbReference type="ARBA" id="ARBA00022989"/>
    </source>
</evidence>
<accession>A0ABQ8U0N4</accession>
<dbReference type="SMART" id="SM00209">
    <property type="entry name" value="TSP1"/>
    <property type="match status" value="6"/>
</dbReference>
<dbReference type="Pfam" id="PF00090">
    <property type="entry name" value="TSP_1"/>
    <property type="match status" value="4"/>
</dbReference>
<keyword evidence="2 12" id="KW-0812">Transmembrane</keyword>
<keyword evidence="7 12" id="KW-0472">Membrane</keyword>
<feature type="compositionally biased region" description="Low complexity" evidence="11">
    <location>
        <begin position="1247"/>
        <end position="1264"/>
    </location>
</feature>
<dbReference type="InterPro" id="IPR027231">
    <property type="entry name" value="Semaphorin"/>
</dbReference>
<feature type="domain" description="Sema" evidence="13">
    <location>
        <begin position="1"/>
        <end position="734"/>
    </location>
</feature>
<evidence type="ECO:0000313" key="14">
    <source>
        <dbReference type="EMBL" id="KAJ4451279.1"/>
    </source>
</evidence>
<keyword evidence="8" id="KW-1015">Disulfide bond</keyword>
<keyword evidence="4" id="KW-0221">Differentiation</keyword>
<dbReference type="Pfam" id="PF01403">
    <property type="entry name" value="Sema"/>
    <property type="match status" value="1"/>
</dbReference>
<keyword evidence="5" id="KW-0524">Neurogenesis</keyword>
<evidence type="ECO:0000256" key="12">
    <source>
        <dbReference type="SAM" id="Phobius"/>
    </source>
</evidence>
<name>A0ABQ8U0N4_PERAM</name>
<evidence type="ECO:0000256" key="7">
    <source>
        <dbReference type="ARBA" id="ARBA00023136"/>
    </source>
</evidence>
<evidence type="ECO:0000256" key="9">
    <source>
        <dbReference type="ARBA" id="ARBA00023180"/>
    </source>
</evidence>
<evidence type="ECO:0000256" key="11">
    <source>
        <dbReference type="SAM" id="MobiDB-lite"/>
    </source>
</evidence>
<evidence type="ECO:0000256" key="4">
    <source>
        <dbReference type="ARBA" id="ARBA00022782"/>
    </source>
</evidence>
<keyword evidence="15" id="KW-1185">Reference proteome</keyword>
<evidence type="ECO:0000256" key="3">
    <source>
        <dbReference type="ARBA" id="ARBA00022737"/>
    </source>
</evidence>
<feature type="transmembrane region" description="Helical" evidence="12">
    <location>
        <begin position="1184"/>
        <end position="1210"/>
    </location>
</feature>
<evidence type="ECO:0000256" key="2">
    <source>
        <dbReference type="ARBA" id="ARBA00022692"/>
    </source>
</evidence>
<dbReference type="SUPFAM" id="SSF103575">
    <property type="entry name" value="Plexin repeat"/>
    <property type="match status" value="1"/>
</dbReference>
<dbReference type="Pfam" id="PF23260">
    <property type="entry name" value="TSP1_2"/>
    <property type="match status" value="1"/>
</dbReference>
<dbReference type="Gene3D" id="2.20.100.10">
    <property type="entry name" value="Thrombospondin type-1 (TSP1) repeat"/>
    <property type="match status" value="5"/>
</dbReference>
<keyword evidence="3" id="KW-0677">Repeat</keyword>
<evidence type="ECO:0000256" key="8">
    <source>
        <dbReference type="ARBA" id="ARBA00023157"/>
    </source>
</evidence>
<dbReference type="InterPro" id="IPR036352">
    <property type="entry name" value="Semap_dom_sf"/>
</dbReference>
<comment type="caution">
    <text evidence="10">Lacks conserved residue(s) required for the propagation of feature annotation.</text>
</comment>
<dbReference type="SMART" id="SM00423">
    <property type="entry name" value="PSI"/>
    <property type="match status" value="1"/>
</dbReference>
<dbReference type="InterPro" id="IPR002165">
    <property type="entry name" value="Plexin_repeat"/>
</dbReference>
<keyword evidence="6 12" id="KW-1133">Transmembrane helix</keyword>
<keyword evidence="9" id="KW-0325">Glycoprotein</keyword>
<evidence type="ECO:0000256" key="10">
    <source>
        <dbReference type="PROSITE-ProRule" id="PRU00352"/>
    </source>
</evidence>
<dbReference type="InterPro" id="IPR001627">
    <property type="entry name" value="Semap_dom"/>
</dbReference>
<dbReference type="SMART" id="SM00630">
    <property type="entry name" value="Sema"/>
    <property type="match status" value="1"/>
</dbReference>
<dbReference type="Gene3D" id="3.30.1680.10">
    <property type="entry name" value="ligand-binding face of the semaphorins, domain 2"/>
    <property type="match status" value="1"/>
</dbReference>
<dbReference type="Proteomes" id="UP001148838">
    <property type="component" value="Unassembled WGS sequence"/>
</dbReference>
<gene>
    <name evidence="14" type="ORF">ANN_02740</name>
</gene>
<dbReference type="SUPFAM" id="SSF82895">
    <property type="entry name" value="TSP-1 type 1 repeat"/>
    <property type="match status" value="5"/>
</dbReference>
<dbReference type="SUPFAM" id="SSF101912">
    <property type="entry name" value="Sema domain"/>
    <property type="match status" value="2"/>
</dbReference>
<protein>
    <recommendedName>
        <fullName evidence="13">Sema domain-containing protein</fullName>
    </recommendedName>
</protein>
<organism evidence="14 15">
    <name type="scientific">Periplaneta americana</name>
    <name type="common">American cockroach</name>
    <name type="synonym">Blatta americana</name>
    <dbReference type="NCBI Taxonomy" id="6978"/>
    <lineage>
        <taxon>Eukaryota</taxon>
        <taxon>Metazoa</taxon>
        <taxon>Ecdysozoa</taxon>
        <taxon>Arthropoda</taxon>
        <taxon>Hexapoda</taxon>
        <taxon>Insecta</taxon>
        <taxon>Pterygota</taxon>
        <taxon>Neoptera</taxon>
        <taxon>Polyneoptera</taxon>
        <taxon>Dictyoptera</taxon>
        <taxon>Blattodea</taxon>
        <taxon>Blattoidea</taxon>
        <taxon>Blattidae</taxon>
        <taxon>Blattinae</taxon>
        <taxon>Periplaneta</taxon>
    </lineage>
</organism>
<dbReference type="PANTHER" id="PTHR11036">
    <property type="entry name" value="SEMAPHORIN"/>
    <property type="match status" value="1"/>
</dbReference>
<dbReference type="InterPro" id="IPR016201">
    <property type="entry name" value="PSI"/>
</dbReference>